<keyword evidence="2" id="KW-1185">Reference proteome</keyword>
<evidence type="ECO:0000313" key="2">
    <source>
        <dbReference type="Proteomes" id="UP000818029"/>
    </source>
</evidence>
<protein>
    <submittedName>
        <fullName evidence="3">Uncharacterized protein</fullName>
    </submittedName>
</protein>
<feature type="compositionally biased region" description="Low complexity" evidence="1">
    <location>
        <begin position="19"/>
        <end position="28"/>
    </location>
</feature>
<organism evidence="2 3">
    <name type="scientific">Gossypium hirsutum</name>
    <name type="common">Upland cotton</name>
    <name type="synonym">Gossypium mexicanum</name>
    <dbReference type="NCBI Taxonomy" id="3635"/>
    <lineage>
        <taxon>Eukaryota</taxon>
        <taxon>Viridiplantae</taxon>
        <taxon>Streptophyta</taxon>
        <taxon>Embryophyta</taxon>
        <taxon>Tracheophyta</taxon>
        <taxon>Spermatophyta</taxon>
        <taxon>Magnoliopsida</taxon>
        <taxon>eudicotyledons</taxon>
        <taxon>Gunneridae</taxon>
        <taxon>Pentapetalae</taxon>
        <taxon>rosids</taxon>
        <taxon>malvids</taxon>
        <taxon>Malvales</taxon>
        <taxon>Malvaceae</taxon>
        <taxon>Malvoideae</taxon>
        <taxon>Gossypium</taxon>
    </lineage>
</organism>
<dbReference type="PANTHER" id="PTHR33144:SF46">
    <property type="entry name" value="OS04G0610000 PROTEIN"/>
    <property type="match status" value="1"/>
</dbReference>
<gene>
    <name evidence="3" type="primary">LOC121213550</name>
</gene>
<evidence type="ECO:0000256" key="1">
    <source>
        <dbReference type="SAM" id="MobiDB-lite"/>
    </source>
</evidence>
<accession>A0ABM2ZHX5</accession>
<dbReference type="Proteomes" id="UP000818029">
    <property type="component" value="Chromosome D01"/>
</dbReference>
<dbReference type="RefSeq" id="XP_040942275.1">
    <property type="nucleotide sequence ID" value="XM_041086341.1"/>
</dbReference>
<feature type="region of interest" description="Disordered" evidence="1">
    <location>
        <begin position="1"/>
        <end position="57"/>
    </location>
</feature>
<sequence>MPRRKILRGSITRNEPNSTETNNTEQQTAIGSSNVPITSEDPTEVQTENGGTRRGRGRTQLRELYELDPVERVKVGRNSFGQPVGSEARLLAGYMGILARNPNMLSINYESWREMPDSNKNQAFDNIKATPGRNRRLGNLSVTSMQLVLNDRGRLVLLQDENGNFVQGFTRHFSTLMEAHIAESIAISG</sequence>
<dbReference type="PANTHER" id="PTHR33144">
    <property type="entry name" value="OS10G0409366 PROTEIN-RELATED"/>
    <property type="match status" value="1"/>
</dbReference>
<name>A0ABM2ZHX5_GOSHI</name>
<dbReference type="GeneID" id="121213550"/>
<evidence type="ECO:0000313" key="3">
    <source>
        <dbReference type="RefSeq" id="XP_040942275.1"/>
    </source>
</evidence>
<reference evidence="3" key="2">
    <citation type="submission" date="2025-08" db="UniProtKB">
        <authorList>
            <consortium name="RefSeq"/>
        </authorList>
    </citation>
    <scope>IDENTIFICATION</scope>
</reference>
<proteinExistence type="predicted"/>
<reference evidence="2" key="1">
    <citation type="journal article" date="2020" name="Nat. Genet.">
        <title>Genomic diversifications of five Gossypium allopolyploid species and their impact on cotton improvement.</title>
        <authorList>
            <person name="Chen Z.J."/>
            <person name="Sreedasyam A."/>
            <person name="Ando A."/>
            <person name="Song Q."/>
            <person name="De Santiago L.M."/>
            <person name="Hulse-Kemp A.M."/>
            <person name="Ding M."/>
            <person name="Ye W."/>
            <person name="Kirkbride R.C."/>
            <person name="Jenkins J."/>
            <person name="Plott C."/>
            <person name="Lovell J."/>
            <person name="Lin Y.M."/>
            <person name="Vaughn R."/>
            <person name="Liu B."/>
            <person name="Simpson S."/>
            <person name="Scheffler B.E."/>
            <person name="Wen L."/>
            <person name="Saski C.A."/>
            <person name="Grover C.E."/>
            <person name="Hu G."/>
            <person name="Conover J.L."/>
            <person name="Carlson J.W."/>
            <person name="Shu S."/>
            <person name="Boston L.B."/>
            <person name="Williams M."/>
            <person name="Peterson D.G."/>
            <person name="McGee K."/>
            <person name="Jones D.C."/>
            <person name="Wendel J.F."/>
            <person name="Stelly D.M."/>
            <person name="Grimwood J."/>
            <person name="Schmutz J."/>
        </authorList>
    </citation>
    <scope>NUCLEOTIDE SEQUENCE [LARGE SCALE GENOMIC DNA]</scope>
    <source>
        <strain evidence="2">cv. TM-1</strain>
    </source>
</reference>